<protein>
    <submittedName>
        <fullName evidence="2">Uncharacterized protein</fullName>
    </submittedName>
</protein>
<evidence type="ECO:0000256" key="1">
    <source>
        <dbReference type="SAM" id="Phobius"/>
    </source>
</evidence>
<evidence type="ECO:0000313" key="3">
    <source>
        <dbReference type="Proteomes" id="UP000305067"/>
    </source>
</evidence>
<evidence type="ECO:0000313" key="2">
    <source>
        <dbReference type="EMBL" id="TFK96660.1"/>
    </source>
</evidence>
<sequence length="94" mass="10385">MPLPWTIWTHICTLVLLNSLKDPEDFSGAFTSSLTILLNQLSVSHCKLSALWGKTLLFPFIFVLLLVSLSQTGFYLIPFESGATFQGVVGYSAM</sequence>
<reference evidence="2 3" key="1">
    <citation type="journal article" date="2019" name="Nat. Ecol. Evol.">
        <title>Megaphylogeny resolves global patterns of mushroom evolution.</title>
        <authorList>
            <person name="Varga T."/>
            <person name="Krizsan K."/>
            <person name="Foldi C."/>
            <person name="Dima B."/>
            <person name="Sanchez-Garcia M."/>
            <person name="Sanchez-Ramirez S."/>
            <person name="Szollosi G.J."/>
            <person name="Szarkandi J.G."/>
            <person name="Papp V."/>
            <person name="Albert L."/>
            <person name="Andreopoulos W."/>
            <person name="Angelini C."/>
            <person name="Antonin V."/>
            <person name="Barry K.W."/>
            <person name="Bougher N.L."/>
            <person name="Buchanan P."/>
            <person name="Buyck B."/>
            <person name="Bense V."/>
            <person name="Catcheside P."/>
            <person name="Chovatia M."/>
            <person name="Cooper J."/>
            <person name="Damon W."/>
            <person name="Desjardin D."/>
            <person name="Finy P."/>
            <person name="Geml J."/>
            <person name="Haridas S."/>
            <person name="Hughes K."/>
            <person name="Justo A."/>
            <person name="Karasinski D."/>
            <person name="Kautmanova I."/>
            <person name="Kiss B."/>
            <person name="Kocsube S."/>
            <person name="Kotiranta H."/>
            <person name="LaButti K.M."/>
            <person name="Lechner B.E."/>
            <person name="Liimatainen K."/>
            <person name="Lipzen A."/>
            <person name="Lukacs Z."/>
            <person name="Mihaltcheva S."/>
            <person name="Morgado L.N."/>
            <person name="Niskanen T."/>
            <person name="Noordeloos M.E."/>
            <person name="Ohm R.A."/>
            <person name="Ortiz-Santana B."/>
            <person name="Ovrebo C."/>
            <person name="Racz N."/>
            <person name="Riley R."/>
            <person name="Savchenko A."/>
            <person name="Shiryaev A."/>
            <person name="Soop K."/>
            <person name="Spirin V."/>
            <person name="Szebenyi C."/>
            <person name="Tomsovsky M."/>
            <person name="Tulloss R.E."/>
            <person name="Uehling J."/>
            <person name="Grigoriev I.V."/>
            <person name="Vagvolgyi C."/>
            <person name="Papp T."/>
            <person name="Martin F.M."/>
            <person name="Miettinen O."/>
            <person name="Hibbett D.S."/>
            <person name="Nagy L.G."/>
        </authorList>
    </citation>
    <scope>NUCLEOTIDE SEQUENCE [LARGE SCALE GENOMIC DNA]</scope>
    <source>
        <strain evidence="2 3">CBS 309.79</strain>
    </source>
</reference>
<keyword evidence="1" id="KW-0812">Transmembrane</keyword>
<keyword evidence="3" id="KW-1185">Reference proteome</keyword>
<keyword evidence="1" id="KW-1133">Transmembrane helix</keyword>
<dbReference type="EMBL" id="ML178857">
    <property type="protein sequence ID" value="TFK96660.1"/>
    <property type="molecule type" value="Genomic_DNA"/>
</dbReference>
<gene>
    <name evidence="2" type="ORF">BDV98DRAFT_597435</name>
</gene>
<name>A0A5C3Q8G3_9AGAR</name>
<dbReference type="AlphaFoldDB" id="A0A5C3Q8G3"/>
<keyword evidence="1" id="KW-0472">Membrane</keyword>
<dbReference type="Proteomes" id="UP000305067">
    <property type="component" value="Unassembled WGS sequence"/>
</dbReference>
<organism evidence="2 3">
    <name type="scientific">Pterulicium gracile</name>
    <dbReference type="NCBI Taxonomy" id="1884261"/>
    <lineage>
        <taxon>Eukaryota</taxon>
        <taxon>Fungi</taxon>
        <taxon>Dikarya</taxon>
        <taxon>Basidiomycota</taxon>
        <taxon>Agaricomycotina</taxon>
        <taxon>Agaricomycetes</taxon>
        <taxon>Agaricomycetidae</taxon>
        <taxon>Agaricales</taxon>
        <taxon>Pleurotineae</taxon>
        <taxon>Pterulaceae</taxon>
        <taxon>Pterulicium</taxon>
    </lineage>
</organism>
<accession>A0A5C3Q8G3</accession>
<proteinExistence type="predicted"/>
<feature type="transmembrane region" description="Helical" evidence="1">
    <location>
        <begin position="56"/>
        <end position="77"/>
    </location>
</feature>